<comment type="caution">
    <text evidence="1">The sequence shown here is derived from an EMBL/GenBank/DDBJ whole genome shotgun (WGS) entry which is preliminary data.</text>
</comment>
<dbReference type="SUPFAM" id="SSF51197">
    <property type="entry name" value="Clavaminate synthase-like"/>
    <property type="match status" value="1"/>
</dbReference>
<evidence type="ECO:0000313" key="2">
    <source>
        <dbReference type="Proteomes" id="UP001187471"/>
    </source>
</evidence>
<gene>
    <name evidence="1" type="ORF">RJ640_016972</name>
</gene>
<dbReference type="Proteomes" id="UP001187471">
    <property type="component" value="Unassembled WGS sequence"/>
</dbReference>
<organism evidence="1 2">
    <name type="scientific">Escallonia rubra</name>
    <dbReference type="NCBI Taxonomy" id="112253"/>
    <lineage>
        <taxon>Eukaryota</taxon>
        <taxon>Viridiplantae</taxon>
        <taxon>Streptophyta</taxon>
        <taxon>Embryophyta</taxon>
        <taxon>Tracheophyta</taxon>
        <taxon>Spermatophyta</taxon>
        <taxon>Magnoliopsida</taxon>
        <taxon>eudicotyledons</taxon>
        <taxon>Gunneridae</taxon>
        <taxon>Pentapetalae</taxon>
        <taxon>asterids</taxon>
        <taxon>campanulids</taxon>
        <taxon>Escalloniales</taxon>
        <taxon>Escalloniaceae</taxon>
        <taxon>Escallonia</taxon>
    </lineage>
</organism>
<proteinExistence type="predicted"/>
<sequence length="110" mass="12341">MKFKACKSGKTTNGYPSNPFQEQLSSTLIMSNEDYSSIEHIAMVNIEQERLSIAAFHSPNMEAKIGPLPDFAQKTGAKYKTISIEDYVKLAVSNKLDGKSLLDQYLRIKH</sequence>
<accession>A0AA88URJ6</accession>
<name>A0AA88URJ6_9ASTE</name>
<dbReference type="InterPro" id="IPR027443">
    <property type="entry name" value="IPNS-like_sf"/>
</dbReference>
<protein>
    <submittedName>
        <fullName evidence="1">Uncharacterized protein</fullName>
    </submittedName>
</protein>
<keyword evidence="2" id="KW-1185">Reference proteome</keyword>
<evidence type="ECO:0000313" key="1">
    <source>
        <dbReference type="EMBL" id="KAK2985052.1"/>
    </source>
</evidence>
<dbReference type="AlphaFoldDB" id="A0AA88URJ6"/>
<dbReference type="Gene3D" id="2.60.120.330">
    <property type="entry name" value="B-lactam Antibiotic, Isopenicillin N Synthase, Chain"/>
    <property type="match status" value="1"/>
</dbReference>
<dbReference type="EMBL" id="JAVXUO010001195">
    <property type="protein sequence ID" value="KAK2985052.1"/>
    <property type="molecule type" value="Genomic_DNA"/>
</dbReference>
<reference evidence="1" key="1">
    <citation type="submission" date="2022-12" db="EMBL/GenBank/DDBJ databases">
        <title>Draft genome assemblies for two species of Escallonia (Escalloniales).</title>
        <authorList>
            <person name="Chanderbali A."/>
            <person name="Dervinis C."/>
            <person name="Anghel I."/>
            <person name="Soltis D."/>
            <person name="Soltis P."/>
            <person name="Zapata F."/>
        </authorList>
    </citation>
    <scope>NUCLEOTIDE SEQUENCE</scope>
    <source>
        <strain evidence="1">UCBG92.1500</strain>
        <tissue evidence="1">Leaf</tissue>
    </source>
</reference>